<feature type="transmembrane region" description="Helical" evidence="2">
    <location>
        <begin position="170"/>
        <end position="190"/>
    </location>
</feature>
<dbReference type="EMBL" id="JBAWTH010000055">
    <property type="protein sequence ID" value="KAL2281755.1"/>
    <property type="molecule type" value="Genomic_DNA"/>
</dbReference>
<keyword evidence="1" id="KW-0175">Coiled coil</keyword>
<dbReference type="Pfam" id="PF20237">
    <property type="entry name" value="DUF6594"/>
    <property type="match status" value="1"/>
</dbReference>
<dbReference type="PANTHER" id="PTHR34502:SF5">
    <property type="entry name" value="DUF6594 DOMAIN-CONTAINING PROTEIN"/>
    <property type="match status" value="1"/>
</dbReference>
<dbReference type="Proteomes" id="UP001600888">
    <property type="component" value="Unassembled WGS sequence"/>
</dbReference>
<feature type="transmembrane region" description="Helical" evidence="2">
    <location>
        <begin position="196"/>
        <end position="214"/>
    </location>
</feature>
<organism evidence="4 5">
    <name type="scientific">Diaporthe vaccinii</name>
    <dbReference type="NCBI Taxonomy" id="105482"/>
    <lineage>
        <taxon>Eukaryota</taxon>
        <taxon>Fungi</taxon>
        <taxon>Dikarya</taxon>
        <taxon>Ascomycota</taxon>
        <taxon>Pezizomycotina</taxon>
        <taxon>Sordariomycetes</taxon>
        <taxon>Sordariomycetidae</taxon>
        <taxon>Diaporthales</taxon>
        <taxon>Diaporthaceae</taxon>
        <taxon>Diaporthe</taxon>
        <taxon>Diaporthe eres species complex</taxon>
    </lineage>
</organism>
<reference evidence="4 5" key="1">
    <citation type="submission" date="2024-03" db="EMBL/GenBank/DDBJ databases">
        <title>A high-quality draft genome sequence of Diaporthe vaccinii, a causative agent of upright dieback and viscid rot disease in cranberry plants.</title>
        <authorList>
            <person name="Sarrasin M."/>
            <person name="Lang B.F."/>
            <person name="Burger G."/>
        </authorList>
    </citation>
    <scope>NUCLEOTIDE SEQUENCE [LARGE SCALE GENOMIC DNA]</scope>
    <source>
        <strain evidence="4 5">IS7</strain>
    </source>
</reference>
<comment type="caution">
    <text evidence="4">The sequence shown here is derived from an EMBL/GenBank/DDBJ whole genome shotgun (WGS) entry which is preliminary data.</text>
</comment>
<accession>A0ABR4EHA7</accession>
<keyword evidence="2" id="KW-0812">Transmembrane</keyword>
<feature type="coiled-coil region" evidence="1">
    <location>
        <begin position="14"/>
        <end position="76"/>
    </location>
</feature>
<evidence type="ECO:0000313" key="4">
    <source>
        <dbReference type="EMBL" id="KAL2281755.1"/>
    </source>
</evidence>
<sequence length="242" mass="27819">MMFRRFGRLQARILLHKQDELIDLEQQLEQIDSEEQTEYYLSCRRQDLNTKRHALIQEAEVKLNEYNELLASYFDNIRRPKPSEAKVKSVRNWMKGIKPLVEAESTFLCEIDDLRCPENLLKPGGLDVFLERWTHFLPDRLSSTQAGRLKSEDPNVTITEPSRLMSTSRVLTTILAVVSMTVPIVVLYCARSMVTRLWALSIFTAIFSSALCWLTESRNYEIFTATAAYCAALDVFVGNITG</sequence>
<proteinExistence type="predicted"/>
<dbReference type="EMBL" id="JBAWTH010000055">
    <property type="protein sequence ID" value="KAL2281756.1"/>
    <property type="molecule type" value="Genomic_DNA"/>
</dbReference>
<evidence type="ECO:0000256" key="2">
    <source>
        <dbReference type="SAM" id="Phobius"/>
    </source>
</evidence>
<dbReference type="PANTHER" id="PTHR34502">
    <property type="entry name" value="DUF6594 DOMAIN-CONTAINING PROTEIN-RELATED"/>
    <property type="match status" value="1"/>
</dbReference>
<dbReference type="InterPro" id="IPR046529">
    <property type="entry name" value="DUF6594"/>
</dbReference>
<evidence type="ECO:0000256" key="1">
    <source>
        <dbReference type="SAM" id="Coils"/>
    </source>
</evidence>
<evidence type="ECO:0000313" key="5">
    <source>
        <dbReference type="Proteomes" id="UP001600888"/>
    </source>
</evidence>
<keyword evidence="5" id="KW-1185">Reference proteome</keyword>
<protein>
    <recommendedName>
        <fullName evidence="3">DUF6594 domain-containing protein</fullName>
    </recommendedName>
</protein>
<keyword evidence="2" id="KW-0472">Membrane</keyword>
<gene>
    <name evidence="4" type="ORF">FJTKL_11430</name>
</gene>
<keyword evidence="2" id="KW-1133">Transmembrane helix</keyword>
<evidence type="ECO:0000259" key="3">
    <source>
        <dbReference type="Pfam" id="PF20237"/>
    </source>
</evidence>
<name>A0ABR4EHA7_9PEZI</name>
<feature type="domain" description="DUF6594" evidence="3">
    <location>
        <begin position="1"/>
        <end position="233"/>
    </location>
</feature>